<evidence type="ECO:0000256" key="3">
    <source>
        <dbReference type="ARBA" id="ARBA00022475"/>
    </source>
</evidence>
<feature type="transmembrane region" description="Helical" evidence="7">
    <location>
        <begin position="134"/>
        <end position="152"/>
    </location>
</feature>
<evidence type="ECO:0000313" key="10">
    <source>
        <dbReference type="Proteomes" id="UP000001217"/>
    </source>
</evidence>
<dbReference type="PANTHER" id="PTHR30353">
    <property type="entry name" value="INNER MEMBRANE PROTEIN DEDA-RELATED"/>
    <property type="match status" value="1"/>
</dbReference>
<dbReference type="Proteomes" id="UP000001217">
    <property type="component" value="Chromosome II"/>
</dbReference>
<evidence type="ECO:0000256" key="7">
    <source>
        <dbReference type="RuleBase" id="RU367016"/>
    </source>
</evidence>
<evidence type="ECO:0000256" key="4">
    <source>
        <dbReference type="ARBA" id="ARBA00022692"/>
    </source>
</evidence>
<keyword evidence="4 7" id="KW-0812">Transmembrane</keyword>
<dbReference type="InterPro" id="IPR032816">
    <property type="entry name" value="VTT_dom"/>
</dbReference>
<dbReference type="HOGENOM" id="CLU_044208_6_2_6"/>
<feature type="transmembrane region" description="Helical" evidence="7">
    <location>
        <begin position="39"/>
        <end position="61"/>
    </location>
</feature>
<organism evidence="9 10">
    <name type="scientific">Vibrio cholerae serotype O1 (strain M66-2)</name>
    <dbReference type="NCBI Taxonomy" id="579112"/>
    <lineage>
        <taxon>Bacteria</taxon>
        <taxon>Pseudomonadati</taxon>
        <taxon>Pseudomonadota</taxon>
        <taxon>Gammaproteobacteria</taxon>
        <taxon>Vibrionales</taxon>
        <taxon>Vibrionaceae</taxon>
        <taxon>Vibrio</taxon>
    </lineage>
</organism>
<evidence type="ECO:0000259" key="8">
    <source>
        <dbReference type="Pfam" id="PF09335"/>
    </source>
</evidence>
<reference evidence="9 10" key="1">
    <citation type="journal article" date="2008" name="PLoS ONE">
        <title>A recalibrated molecular clock and independent origins for the cholera pandemic clones.</title>
        <authorList>
            <person name="Feng L."/>
            <person name="Reeves P.R."/>
            <person name="Lan R."/>
            <person name="Ren Y."/>
            <person name="Gao C."/>
            <person name="Zhou Z."/>
            <person name="Ren Y."/>
            <person name="Cheng J."/>
            <person name="Wang W."/>
            <person name="Wang J."/>
            <person name="Qian W."/>
            <person name="Li D."/>
            <person name="Wang L."/>
        </authorList>
    </citation>
    <scope>NUCLEOTIDE SEQUENCE [LARGE SCALE GENOMIC DNA]</scope>
    <source>
        <strain evidence="9 10">M66-2</strain>
    </source>
</reference>
<dbReference type="Pfam" id="PF09335">
    <property type="entry name" value="VTT_dom"/>
    <property type="match status" value="1"/>
</dbReference>
<name>C3LVF1_VIBCM</name>
<feature type="transmembrane region" description="Helical" evidence="7">
    <location>
        <begin position="204"/>
        <end position="225"/>
    </location>
</feature>
<feature type="domain" description="VTT" evidence="8">
    <location>
        <begin position="73"/>
        <end position="186"/>
    </location>
</feature>
<comment type="similarity">
    <text evidence="2 7">Belongs to the DedA family.</text>
</comment>
<keyword evidence="3 7" id="KW-1003">Cell membrane</keyword>
<keyword evidence="6 7" id="KW-0472">Membrane</keyword>
<dbReference type="EMBL" id="CP001234">
    <property type="protein sequence ID" value="ACP07456.1"/>
    <property type="molecule type" value="Genomic_DNA"/>
</dbReference>
<protein>
    <submittedName>
        <fullName evidence="9">DedA family protein</fullName>
    </submittedName>
</protein>
<proteinExistence type="inferred from homology"/>
<accession>C3LVF1</accession>
<evidence type="ECO:0000313" key="9">
    <source>
        <dbReference type="EMBL" id="ACP07456.1"/>
    </source>
</evidence>
<evidence type="ECO:0000256" key="5">
    <source>
        <dbReference type="ARBA" id="ARBA00022989"/>
    </source>
</evidence>
<dbReference type="InterPro" id="IPR032818">
    <property type="entry name" value="DedA-like"/>
</dbReference>
<sequence length="238" mass="26680">MQSIFTFIIKEDHRLDSVLSIFSALWHHDAFALQNVNLLLLYFCLALLIFLESGFLPAAPLPCDSVIVLSGSLAATGVLQLHWVLITLFLAGWLGSLVAFYQGSQLKHWRIINNWLAKVPDKQLMMTDKLMRRYGLIALFFGRFFPVVRSLLPMVMGLRNSVQPLRFLSASAISALCWVLFLVGAGFGISLLPTKLEQFATKLLMIAPIFTLILALLTFAASAILKKRERKVKVTVED</sequence>
<comment type="subcellular location">
    <subcellularLocation>
        <location evidence="1 7">Cell membrane</location>
        <topology evidence="1 7">Multi-pass membrane protein</topology>
    </subcellularLocation>
</comment>
<feature type="transmembrane region" description="Helical" evidence="7">
    <location>
        <begin position="172"/>
        <end position="192"/>
    </location>
</feature>
<feature type="transmembrane region" description="Helical" evidence="7">
    <location>
        <begin position="81"/>
        <end position="101"/>
    </location>
</feature>
<dbReference type="KEGG" id="vcm:VCM66_A0493"/>
<dbReference type="PANTHER" id="PTHR30353:SF11">
    <property type="entry name" value="INNER MEMBRANE PROTEIN YQJA"/>
    <property type="match status" value="1"/>
</dbReference>
<evidence type="ECO:0000256" key="2">
    <source>
        <dbReference type="ARBA" id="ARBA00010792"/>
    </source>
</evidence>
<dbReference type="AlphaFoldDB" id="C3LVF1"/>
<dbReference type="GO" id="GO:0005886">
    <property type="term" value="C:plasma membrane"/>
    <property type="evidence" value="ECO:0007669"/>
    <property type="project" value="UniProtKB-SubCell"/>
</dbReference>
<evidence type="ECO:0000256" key="6">
    <source>
        <dbReference type="ARBA" id="ARBA00023136"/>
    </source>
</evidence>
<gene>
    <name evidence="9" type="ordered locus">VCM66_A0493</name>
</gene>
<evidence type="ECO:0000256" key="1">
    <source>
        <dbReference type="ARBA" id="ARBA00004651"/>
    </source>
</evidence>
<keyword evidence="5 7" id="KW-1133">Transmembrane helix</keyword>